<dbReference type="Pfam" id="PF04932">
    <property type="entry name" value="Wzy_C"/>
    <property type="match status" value="1"/>
</dbReference>
<dbReference type="RefSeq" id="WP_133882228.1">
    <property type="nucleotide sequence ID" value="NZ_MWIN01000002.1"/>
</dbReference>
<dbReference type="PANTHER" id="PTHR37422:SF17">
    <property type="entry name" value="O-ANTIGEN LIGASE"/>
    <property type="match status" value="1"/>
</dbReference>
<evidence type="ECO:0000313" key="9">
    <source>
        <dbReference type="Proteomes" id="UP000295341"/>
    </source>
</evidence>
<protein>
    <submittedName>
        <fullName evidence="8">O-antigen ligase</fullName>
    </submittedName>
</protein>
<name>A0A4S3KB05_9GAMM</name>
<feature type="region of interest" description="Disordered" evidence="5">
    <location>
        <begin position="418"/>
        <end position="441"/>
    </location>
</feature>
<feature type="transmembrane region" description="Helical" evidence="6">
    <location>
        <begin position="200"/>
        <end position="217"/>
    </location>
</feature>
<keyword evidence="2 6" id="KW-0812">Transmembrane</keyword>
<accession>A0A4S3KB05</accession>
<organism evidence="8 9">
    <name type="scientific">Panacagrimonas perspica</name>
    <dbReference type="NCBI Taxonomy" id="381431"/>
    <lineage>
        <taxon>Bacteria</taxon>
        <taxon>Pseudomonadati</taxon>
        <taxon>Pseudomonadota</taxon>
        <taxon>Gammaproteobacteria</taxon>
        <taxon>Nevskiales</taxon>
        <taxon>Nevskiaceae</taxon>
        <taxon>Panacagrimonas</taxon>
    </lineage>
</organism>
<keyword evidence="8" id="KW-0436">Ligase</keyword>
<dbReference type="InterPro" id="IPR007016">
    <property type="entry name" value="O-antigen_ligase-rel_domated"/>
</dbReference>
<keyword evidence="3 6" id="KW-1133">Transmembrane helix</keyword>
<evidence type="ECO:0000256" key="6">
    <source>
        <dbReference type="SAM" id="Phobius"/>
    </source>
</evidence>
<feature type="transmembrane region" description="Helical" evidence="6">
    <location>
        <begin position="324"/>
        <end position="341"/>
    </location>
</feature>
<keyword evidence="9" id="KW-1185">Reference proteome</keyword>
<dbReference type="Proteomes" id="UP000295341">
    <property type="component" value="Unassembled WGS sequence"/>
</dbReference>
<evidence type="ECO:0000256" key="1">
    <source>
        <dbReference type="ARBA" id="ARBA00004141"/>
    </source>
</evidence>
<evidence type="ECO:0000313" key="8">
    <source>
        <dbReference type="EMBL" id="TDU28700.1"/>
    </source>
</evidence>
<dbReference type="OrthoDB" id="115889at2"/>
<feature type="domain" description="O-antigen ligase-related" evidence="7">
    <location>
        <begin position="185"/>
        <end position="333"/>
    </location>
</feature>
<dbReference type="GO" id="GO:0016874">
    <property type="term" value="F:ligase activity"/>
    <property type="evidence" value="ECO:0007669"/>
    <property type="project" value="UniProtKB-KW"/>
</dbReference>
<keyword evidence="4 6" id="KW-0472">Membrane</keyword>
<proteinExistence type="predicted"/>
<gene>
    <name evidence="8" type="ORF">DFR24_3075</name>
</gene>
<feature type="transmembrane region" description="Helical" evidence="6">
    <location>
        <begin position="6"/>
        <end position="28"/>
    </location>
</feature>
<evidence type="ECO:0000256" key="5">
    <source>
        <dbReference type="SAM" id="MobiDB-lite"/>
    </source>
</evidence>
<dbReference type="GO" id="GO:0016020">
    <property type="term" value="C:membrane"/>
    <property type="evidence" value="ECO:0007669"/>
    <property type="project" value="UniProtKB-SubCell"/>
</dbReference>
<feature type="transmembrane region" description="Helical" evidence="6">
    <location>
        <begin position="229"/>
        <end position="251"/>
    </location>
</feature>
<feature type="transmembrane region" description="Helical" evidence="6">
    <location>
        <begin position="353"/>
        <end position="369"/>
    </location>
</feature>
<evidence type="ECO:0000256" key="2">
    <source>
        <dbReference type="ARBA" id="ARBA00022692"/>
    </source>
</evidence>
<dbReference type="PANTHER" id="PTHR37422">
    <property type="entry name" value="TEICHURONIC ACID BIOSYNTHESIS PROTEIN TUAE"/>
    <property type="match status" value="1"/>
</dbReference>
<evidence type="ECO:0000256" key="3">
    <source>
        <dbReference type="ARBA" id="ARBA00022989"/>
    </source>
</evidence>
<feature type="transmembrane region" description="Helical" evidence="6">
    <location>
        <begin position="177"/>
        <end position="194"/>
    </location>
</feature>
<feature type="transmembrane region" description="Helical" evidence="6">
    <location>
        <begin position="152"/>
        <end position="170"/>
    </location>
</feature>
<feature type="transmembrane region" description="Helical" evidence="6">
    <location>
        <begin position="375"/>
        <end position="397"/>
    </location>
</feature>
<feature type="transmembrane region" description="Helical" evidence="6">
    <location>
        <begin position="77"/>
        <end position="100"/>
    </location>
</feature>
<dbReference type="AlphaFoldDB" id="A0A4S3KB05"/>
<feature type="transmembrane region" description="Helical" evidence="6">
    <location>
        <begin position="35"/>
        <end position="57"/>
    </location>
</feature>
<comment type="caution">
    <text evidence="8">The sequence shown here is derived from an EMBL/GenBank/DDBJ whole genome shotgun (WGS) entry which is preliminary data.</text>
</comment>
<evidence type="ECO:0000256" key="4">
    <source>
        <dbReference type="ARBA" id="ARBA00023136"/>
    </source>
</evidence>
<dbReference type="EMBL" id="SOBT01000009">
    <property type="protein sequence ID" value="TDU28700.1"/>
    <property type="molecule type" value="Genomic_DNA"/>
</dbReference>
<comment type="subcellular location">
    <subcellularLocation>
        <location evidence="1">Membrane</location>
        <topology evidence="1">Multi-pass membrane protein</topology>
    </subcellularLocation>
</comment>
<sequence>MSSWFASAIWIVGFSYAFLHGDLIGIGFRDKWSPLLAIALAIVAARAQLFMAMLPFINPGMILLLGWCLLSALWAPSAVFVLTQAISVIGVSMIAVAFSLSGWHPGRFESRLAFAVNILLVASIFTAVFYPAIGVHSGTDVSLRDAWLGVTYQKNGLGQLSAVGMILWTYLWASRRARAVIAAAGFALCLFTVVKSRSSTSLLLAMISCAGVVALLRPRISLRAGTRKLIIGALAVVLPIGIYIAVATPYLGFIGRYFGKDGTFSGRKEIWDALILEIEHRPILGTGLNSFWGGADAGEARVRAAVGWAVRNGHNGYLDVANELGLVGLALLIFFLGWYCVSLVRLARISRDHFALHLPLFVYVVLANTTESGWFFLIAPAHLVGMYASVEISRLLFAHAANLRAKKRQLALQKAGSEAPVAASRSGSIGAPPASGTAPRG</sequence>
<evidence type="ECO:0000259" key="7">
    <source>
        <dbReference type="Pfam" id="PF04932"/>
    </source>
</evidence>
<feature type="transmembrane region" description="Helical" evidence="6">
    <location>
        <begin position="112"/>
        <end position="132"/>
    </location>
</feature>
<dbReference type="InterPro" id="IPR051533">
    <property type="entry name" value="WaaL-like"/>
</dbReference>
<reference evidence="8 9" key="1">
    <citation type="submission" date="2019-03" db="EMBL/GenBank/DDBJ databases">
        <title>Genomic Encyclopedia of Type Strains, Phase IV (KMG-IV): sequencing the most valuable type-strain genomes for metagenomic binning, comparative biology and taxonomic classification.</title>
        <authorList>
            <person name="Goeker M."/>
        </authorList>
    </citation>
    <scope>NUCLEOTIDE SEQUENCE [LARGE SCALE GENOMIC DNA]</scope>
    <source>
        <strain evidence="8 9">DSM 26377</strain>
    </source>
</reference>